<sequence length="251" mass="28446">MTSHEVDELSLSDSEPIERMQRMRGHSNEAELTRSLADITQMLGFDFYHYTGSFLLDKQKSIRKSLSNLPMDWIARYATCKYEQIDPVVRLLSARLTPVAWEEVCAQATSLEERQFMDDARRHGIGSSVSCPIQTKNGDVAMLSFVHRCTENDTGQLLPRALSACSLAAMFVHDAMRTLVDKERNVLQAPLTCRELECLHWIALGKSNWEISRILGVSEHGVVYYVRKLLWKFGVSTRYQAVARATACGLI</sequence>
<dbReference type="SUPFAM" id="SSF46894">
    <property type="entry name" value="C-terminal effector domain of the bipartite response regulators"/>
    <property type="match status" value="1"/>
</dbReference>
<dbReference type="InterPro" id="IPR036388">
    <property type="entry name" value="WH-like_DNA-bd_sf"/>
</dbReference>
<dbReference type="GeneID" id="95548154"/>
<dbReference type="Gene3D" id="3.30.450.80">
    <property type="entry name" value="Transcription factor LuxR-like, autoinducer-binding domain"/>
    <property type="match status" value="1"/>
</dbReference>
<organism evidence="6 7">
    <name type="scientific">Trinickia caryophylli</name>
    <name type="common">Paraburkholderia caryophylli</name>
    <dbReference type="NCBI Taxonomy" id="28094"/>
    <lineage>
        <taxon>Bacteria</taxon>
        <taxon>Pseudomonadati</taxon>
        <taxon>Pseudomonadota</taxon>
        <taxon>Betaproteobacteria</taxon>
        <taxon>Burkholderiales</taxon>
        <taxon>Burkholderiaceae</taxon>
        <taxon>Trinickia</taxon>
    </lineage>
</organism>
<dbReference type="GO" id="GO:0003677">
    <property type="term" value="F:DNA binding"/>
    <property type="evidence" value="ECO:0007669"/>
    <property type="project" value="UniProtKB-KW"/>
</dbReference>
<protein>
    <submittedName>
        <fullName evidence="6">LuxR family transcriptional regulator, quorum-sensing transcription factor LasR</fullName>
    </submittedName>
</protein>
<dbReference type="SMART" id="SM00421">
    <property type="entry name" value="HTH_LUXR"/>
    <property type="match status" value="1"/>
</dbReference>
<dbReference type="PROSITE" id="PS50043">
    <property type="entry name" value="HTH_LUXR_2"/>
    <property type="match status" value="1"/>
</dbReference>
<evidence type="ECO:0000256" key="2">
    <source>
        <dbReference type="ARBA" id="ARBA00023125"/>
    </source>
</evidence>
<dbReference type="PANTHER" id="PTHR44688:SF16">
    <property type="entry name" value="DNA-BINDING TRANSCRIPTIONAL ACTIVATOR DEVR_DOSR"/>
    <property type="match status" value="1"/>
</dbReference>
<keyword evidence="3" id="KW-0804">Transcription</keyword>
<dbReference type="Pfam" id="PF03472">
    <property type="entry name" value="Autoind_bind"/>
    <property type="match status" value="1"/>
</dbReference>
<feature type="region of interest" description="Disordered" evidence="4">
    <location>
        <begin position="1"/>
        <end position="28"/>
    </location>
</feature>
<dbReference type="InterPro" id="IPR016032">
    <property type="entry name" value="Sig_transdc_resp-reg_C-effctor"/>
</dbReference>
<feature type="compositionally biased region" description="Basic and acidic residues" evidence="4">
    <location>
        <begin position="16"/>
        <end position="28"/>
    </location>
</feature>
<dbReference type="CDD" id="cd06170">
    <property type="entry name" value="LuxR_C_like"/>
    <property type="match status" value="1"/>
</dbReference>
<reference evidence="7" key="1">
    <citation type="submission" date="2017-04" db="EMBL/GenBank/DDBJ databases">
        <authorList>
            <person name="Varghese N."/>
            <person name="Submissions S."/>
        </authorList>
    </citation>
    <scope>NUCLEOTIDE SEQUENCE [LARGE SCALE GENOMIC DNA]</scope>
    <source>
        <strain evidence="7">Ballard 720</strain>
    </source>
</reference>
<evidence type="ECO:0000259" key="5">
    <source>
        <dbReference type="PROSITE" id="PS50043"/>
    </source>
</evidence>
<dbReference type="STRING" id="28094.SAMN06295900_112154"/>
<evidence type="ECO:0000313" key="7">
    <source>
        <dbReference type="Proteomes" id="UP000192911"/>
    </source>
</evidence>
<name>A0A1X7FXX4_TRICW</name>
<dbReference type="GO" id="GO:0006355">
    <property type="term" value="P:regulation of DNA-templated transcription"/>
    <property type="evidence" value="ECO:0007669"/>
    <property type="project" value="InterPro"/>
</dbReference>
<keyword evidence="7" id="KW-1185">Reference proteome</keyword>
<keyword evidence="2" id="KW-0238">DNA-binding</keyword>
<keyword evidence="1" id="KW-0805">Transcription regulation</keyword>
<dbReference type="PANTHER" id="PTHR44688">
    <property type="entry name" value="DNA-BINDING TRANSCRIPTIONAL ACTIVATOR DEVR_DOSR"/>
    <property type="match status" value="1"/>
</dbReference>
<evidence type="ECO:0000256" key="3">
    <source>
        <dbReference type="ARBA" id="ARBA00023163"/>
    </source>
</evidence>
<proteinExistence type="predicted"/>
<dbReference type="Pfam" id="PF00196">
    <property type="entry name" value="GerE"/>
    <property type="match status" value="1"/>
</dbReference>
<dbReference type="SUPFAM" id="SSF75516">
    <property type="entry name" value="Pheromone-binding domain of LuxR-like quorum-sensing transcription factors"/>
    <property type="match status" value="1"/>
</dbReference>
<dbReference type="EMBL" id="FXAH01000012">
    <property type="protein sequence ID" value="SMF60700.1"/>
    <property type="molecule type" value="Genomic_DNA"/>
</dbReference>
<dbReference type="RefSeq" id="WP_085229229.1">
    <property type="nucleotide sequence ID" value="NZ_CP131477.1"/>
</dbReference>
<dbReference type="Proteomes" id="UP000192911">
    <property type="component" value="Unassembled WGS sequence"/>
</dbReference>
<dbReference type="OrthoDB" id="9774661at2"/>
<evidence type="ECO:0000256" key="4">
    <source>
        <dbReference type="SAM" id="MobiDB-lite"/>
    </source>
</evidence>
<evidence type="ECO:0000313" key="6">
    <source>
        <dbReference type="EMBL" id="SMF60700.1"/>
    </source>
</evidence>
<dbReference type="InterPro" id="IPR005143">
    <property type="entry name" value="TF_LuxR_autoind-bd_dom"/>
</dbReference>
<evidence type="ECO:0000256" key="1">
    <source>
        <dbReference type="ARBA" id="ARBA00023015"/>
    </source>
</evidence>
<feature type="domain" description="HTH luxR-type" evidence="5">
    <location>
        <begin position="184"/>
        <end position="249"/>
    </location>
</feature>
<dbReference type="Gene3D" id="1.10.10.10">
    <property type="entry name" value="Winged helix-like DNA-binding domain superfamily/Winged helix DNA-binding domain"/>
    <property type="match status" value="1"/>
</dbReference>
<dbReference type="InterPro" id="IPR036693">
    <property type="entry name" value="TF_LuxR_autoind-bd_dom_sf"/>
</dbReference>
<accession>A0A1X7FXX4</accession>
<gene>
    <name evidence="6" type="ORF">SAMN06295900_112154</name>
</gene>
<dbReference type="AlphaFoldDB" id="A0A1X7FXX4"/>
<dbReference type="InterPro" id="IPR000792">
    <property type="entry name" value="Tscrpt_reg_LuxR_C"/>
</dbReference>